<keyword evidence="1" id="KW-0732">Signal</keyword>
<reference evidence="2 3" key="1">
    <citation type="submission" date="2023-08" db="EMBL/GenBank/DDBJ databases">
        <authorList>
            <person name="Roldan D.M."/>
            <person name="Menes R.J."/>
        </authorList>
    </citation>
    <scope>NUCLEOTIDE SEQUENCE [LARGE SCALE GENOMIC DNA]</scope>
    <source>
        <strain evidence="2 3">CCM 2812</strain>
    </source>
</reference>
<keyword evidence="3" id="KW-1185">Reference proteome</keyword>
<accession>A0ABT9G2E8</accession>
<dbReference type="RefSeq" id="WP_305749198.1">
    <property type="nucleotide sequence ID" value="NZ_JAUZEE010000003.1"/>
</dbReference>
<organism evidence="2 3">
    <name type="scientific">Leptothrix discophora</name>
    <dbReference type="NCBI Taxonomy" id="89"/>
    <lineage>
        <taxon>Bacteria</taxon>
        <taxon>Pseudomonadati</taxon>
        <taxon>Pseudomonadota</taxon>
        <taxon>Betaproteobacteria</taxon>
        <taxon>Burkholderiales</taxon>
        <taxon>Sphaerotilaceae</taxon>
        <taxon>Leptothrix</taxon>
    </lineage>
</organism>
<evidence type="ECO:0000256" key="1">
    <source>
        <dbReference type="SAM" id="SignalP"/>
    </source>
</evidence>
<name>A0ABT9G2E8_LEPDI</name>
<gene>
    <name evidence="2" type="ORF">Q8X39_08425</name>
</gene>
<protein>
    <submittedName>
        <fullName evidence="2">Uncharacterized protein</fullName>
    </submittedName>
</protein>
<feature type="chain" id="PRO_5045370236" evidence="1">
    <location>
        <begin position="26"/>
        <end position="91"/>
    </location>
</feature>
<proteinExistence type="predicted"/>
<dbReference type="EMBL" id="JAUZEE010000003">
    <property type="protein sequence ID" value="MDP4300659.1"/>
    <property type="molecule type" value="Genomic_DNA"/>
</dbReference>
<comment type="caution">
    <text evidence="2">The sequence shown here is derived from an EMBL/GenBank/DDBJ whole genome shotgun (WGS) entry which is preliminary data.</text>
</comment>
<evidence type="ECO:0000313" key="3">
    <source>
        <dbReference type="Proteomes" id="UP001235760"/>
    </source>
</evidence>
<sequence length="91" mass="9876">MFLNPSVARRLVAVALCGACWPALAAEPARPPSTRPDPLDAAAPTLALPHRSVWAERRPQAADAEPLDWRRANEAVRRAGGWRAYAREAAP</sequence>
<evidence type="ECO:0000313" key="2">
    <source>
        <dbReference type="EMBL" id="MDP4300659.1"/>
    </source>
</evidence>
<dbReference type="Proteomes" id="UP001235760">
    <property type="component" value="Unassembled WGS sequence"/>
</dbReference>
<feature type="signal peptide" evidence="1">
    <location>
        <begin position="1"/>
        <end position="25"/>
    </location>
</feature>